<dbReference type="EMBL" id="CP053708">
    <property type="protein sequence ID" value="QKE91817.1"/>
    <property type="molecule type" value="Genomic_DNA"/>
</dbReference>
<dbReference type="AlphaFoldDB" id="A0A6M8HUG5"/>
<organism evidence="1 2">
    <name type="scientific">Lichenicola cladoniae</name>
    <dbReference type="NCBI Taxonomy" id="1484109"/>
    <lineage>
        <taxon>Bacteria</taxon>
        <taxon>Pseudomonadati</taxon>
        <taxon>Pseudomonadota</taxon>
        <taxon>Alphaproteobacteria</taxon>
        <taxon>Acetobacterales</taxon>
        <taxon>Acetobacteraceae</taxon>
        <taxon>Lichenicola</taxon>
    </lineage>
</organism>
<gene>
    <name evidence="1" type="ORF">HN018_18850</name>
</gene>
<evidence type="ECO:0000313" key="1">
    <source>
        <dbReference type="EMBL" id="QKE91817.1"/>
    </source>
</evidence>
<dbReference type="Proteomes" id="UP000500767">
    <property type="component" value="Chromosome"/>
</dbReference>
<keyword evidence="2" id="KW-1185">Reference proteome</keyword>
<dbReference type="InterPro" id="IPR014903">
    <property type="entry name" value="DUF1796"/>
</dbReference>
<dbReference type="Pfam" id="PF08795">
    <property type="entry name" value="DUF1796"/>
    <property type="match status" value="1"/>
</dbReference>
<reference evidence="1 2" key="1">
    <citation type="journal article" date="2014" name="World J. Microbiol. Biotechnol.">
        <title>Biodiversity and physiological characteristics of Antarctic and Arctic lichens-associated bacteria.</title>
        <authorList>
            <person name="Lee Y.M."/>
            <person name="Kim E.H."/>
            <person name="Lee H.K."/>
            <person name="Hong S.G."/>
        </authorList>
    </citation>
    <scope>NUCLEOTIDE SEQUENCE [LARGE SCALE GENOMIC DNA]</scope>
    <source>
        <strain evidence="1 2">PAMC 26569</strain>
    </source>
</reference>
<dbReference type="KEGG" id="lck:HN018_18850"/>
<sequence length="213" mass="24736">MARFVSVGGDCQAGLRVSAMNPGGVHHFFDWLAISIQSTIRLIESDFRDFLTWENLHPIYNGEILAGVIDTQLRVEFAHDFSGFTREECDSARARYELRARWFRELFEEDEPAPYFVRRWHPRDGADDEASAIRLFKLLRAKRRDISFLYLHKDPTRGELVSGAYRSAYLPPPTSEDWMGNEDAWNYMLKDFAVRPLADVQAPIMKLNMPRFA</sequence>
<name>A0A6M8HUG5_9PROT</name>
<evidence type="ECO:0000313" key="2">
    <source>
        <dbReference type="Proteomes" id="UP000500767"/>
    </source>
</evidence>
<proteinExistence type="predicted"/>
<protein>
    <recommendedName>
        <fullName evidence="3">Papain-like cysteine peptidase</fullName>
    </recommendedName>
</protein>
<dbReference type="RefSeq" id="WP_171835086.1">
    <property type="nucleotide sequence ID" value="NZ_CP053708.1"/>
</dbReference>
<accession>A0A6M8HUG5</accession>
<evidence type="ECO:0008006" key="3">
    <source>
        <dbReference type="Google" id="ProtNLM"/>
    </source>
</evidence>